<organism evidence="4 5">
    <name type="scientific">Isoalcanivorax beigongshangi</name>
    <dbReference type="NCBI Taxonomy" id="3238810"/>
    <lineage>
        <taxon>Bacteria</taxon>
        <taxon>Pseudomonadati</taxon>
        <taxon>Pseudomonadota</taxon>
        <taxon>Gammaproteobacteria</taxon>
        <taxon>Oceanospirillales</taxon>
        <taxon>Alcanivoracaceae</taxon>
        <taxon>Isoalcanivorax</taxon>
    </lineage>
</organism>
<comment type="similarity">
    <text evidence="1">Belongs to the ATP-dependent AMP-binding enzyme family.</text>
</comment>
<dbReference type="PROSITE" id="PS00455">
    <property type="entry name" value="AMP_BINDING"/>
    <property type="match status" value="1"/>
</dbReference>
<evidence type="ECO:0000256" key="1">
    <source>
        <dbReference type="ARBA" id="ARBA00006432"/>
    </source>
</evidence>
<comment type="caution">
    <text evidence="4">The sequence shown here is derived from an EMBL/GenBank/DDBJ whole genome shotgun (WGS) entry which is preliminary data.</text>
</comment>
<sequence length="289" mass="31454">MMIPSYTRGDQTPPLLAMTIGAALERAVAQFGDQEALVVAHQNLRYSWRSLSEAVDECARALLALGLERGDRLGIWAPNCAEWCIVQFATARIGVILVNINPAYRVGELEYALRQSGCAWVVCADRFKQSDYHAMLQQLAPELADATPGQAQCAALPELRGVISLCEQPPRGMLAWRQLAALAAQVPAQQLLDISPTLQFDDPINIQYTSGTTGFPKGATLSHYNILNNGYMVGASQRLGPDDRVVIPVPLYHCFGMVMGNLACVAHGATMIYPAPSFEPEATLRAVER</sequence>
<dbReference type="SUPFAM" id="SSF56801">
    <property type="entry name" value="Acetyl-CoA synthetase-like"/>
    <property type="match status" value="1"/>
</dbReference>
<evidence type="ECO:0000313" key="4">
    <source>
        <dbReference type="EMBL" id="MEY1663201.1"/>
    </source>
</evidence>
<dbReference type="Gene3D" id="3.40.50.980">
    <property type="match status" value="2"/>
</dbReference>
<evidence type="ECO:0000259" key="3">
    <source>
        <dbReference type="Pfam" id="PF00501"/>
    </source>
</evidence>
<proteinExistence type="inferred from homology"/>
<dbReference type="RefSeq" id="WP_369456473.1">
    <property type="nucleotide sequence ID" value="NZ_JBGCUO010000005.1"/>
</dbReference>
<dbReference type="PANTHER" id="PTHR43201">
    <property type="entry name" value="ACYL-COA SYNTHETASE"/>
    <property type="match status" value="1"/>
</dbReference>
<dbReference type="Pfam" id="PF00501">
    <property type="entry name" value="AMP-binding"/>
    <property type="match status" value="1"/>
</dbReference>
<keyword evidence="2" id="KW-0436">Ligase</keyword>
<dbReference type="EMBL" id="JBGCUO010000005">
    <property type="protein sequence ID" value="MEY1663201.1"/>
    <property type="molecule type" value="Genomic_DNA"/>
</dbReference>
<feature type="non-terminal residue" evidence="4">
    <location>
        <position position="289"/>
    </location>
</feature>
<accession>A0ABV4AK39</accession>
<reference evidence="4 5" key="1">
    <citation type="submission" date="2024-07" db="EMBL/GenBank/DDBJ databases">
        <authorList>
            <person name="Ren Q."/>
        </authorList>
    </citation>
    <scope>NUCLEOTIDE SEQUENCE [LARGE SCALE GENOMIC DNA]</scope>
    <source>
        <strain evidence="4 5">REN37</strain>
    </source>
</reference>
<name>A0ABV4AK39_9GAMM</name>
<gene>
    <name evidence="4" type="ORF">AB5I84_13645</name>
</gene>
<dbReference type="Proteomes" id="UP001562065">
    <property type="component" value="Unassembled WGS sequence"/>
</dbReference>
<keyword evidence="5" id="KW-1185">Reference proteome</keyword>
<feature type="domain" description="AMP-dependent synthetase/ligase" evidence="3">
    <location>
        <begin position="24"/>
        <end position="288"/>
    </location>
</feature>
<dbReference type="InterPro" id="IPR020845">
    <property type="entry name" value="AMP-binding_CS"/>
</dbReference>
<dbReference type="InterPro" id="IPR000873">
    <property type="entry name" value="AMP-dep_synth/lig_dom"/>
</dbReference>
<evidence type="ECO:0000313" key="5">
    <source>
        <dbReference type="Proteomes" id="UP001562065"/>
    </source>
</evidence>
<evidence type="ECO:0000256" key="2">
    <source>
        <dbReference type="ARBA" id="ARBA00022598"/>
    </source>
</evidence>
<dbReference type="PANTHER" id="PTHR43201:SF5">
    <property type="entry name" value="MEDIUM-CHAIN ACYL-COA LIGASE ACSF2, MITOCHONDRIAL"/>
    <property type="match status" value="1"/>
</dbReference>
<protein>
    <submittedName>
        <fullName evidence="4">AMP-binding protein</fullName>
    </submittedName>
</protein>